<keyword evidence="1" id="KW-0175">Coiled coil</keyword>
<evidence type="ECO:0000256" key="1">
    <source>
        <dbReference type="SAM" id="Coils"/>
    </source>
</evidence>
<dbReference type="Proteomes" id="UP000502753">
    <property type="component" value="Segment"/>
</dbReference>
<evidence type="ECO:0000313" key="3">
    <source>
        <dbReference type="Proteomes" id="UP000502753"/>
    </source>
</evidence>
<feature type="coiled-coil region" evidence="1">
    <location>
        <begin position="120"/>
        <end position="147"/>
    </location>
</feature>
<reference evidence="2 3" key="1">
    <citation type="submission" date="2020-04" db="EMBL/GenBank/DDBJ databases">
        <title>Characterization and complete genome analysis of a novel phage JC01 infecting Cronobacter sakazakii.</title>
        <authorList>
            <person name="Jiang J."/>
            <person name="Zhao C."/>
            <person name="Tie D."/>
            <person name="Li Z."/>
        </authorList>
    </citation>
    <scope>NUCLEOTIDE SEQUENCE [LARGE SCALE GENOMIC DNA]</scope>
</reference>
<accession>A0A6M3YKG7</accession>
<name>A0A6M3YKG7_9CAUD</name>
<organism evidence="2 3">
    <name type="scientific">Cronobacter phage JC01</name>
    <dbReference type="NCBI Taxonomy" id="2729575"/>
    <lineage>
        <taxon>Viruses</taxon>
        <taxon>Duplodnaviria</taxon>
        <taxon>Heunggongvirae</taxon>
        <taxon>Uroviricota</taxon>
        <taxon>Caudoviricetes</taxon>
        <taxon>Casjensviridae</taxon>
        <taxon>Jacunavirus</taxon>
        <taxon>Jacunavirus JC01</taxon>
    </lineage>
</organism>
<proteinExistence type="predicted"/>
<dbReference type="RefSeq" id="YP_009998612.1">
    <property type="nucleotide sequence ID" value="NC_052989.1"/>
</dbReference>
<dbReference type="GeneID" id="62681203"/>
<keyword evidence="3" id="KW-1185">Reference proteome</keyword>
<evidence type="ECO:0000313" key="2">
    <source>
        <dbReference type="EMBL" id="QJI52283.1"/>
    </source>
</evidence>
<sequence length="221" mass="24489">MEQKELMNLAVAVANKFDGVSPIKSIIAELNGGVAVRIKDLNPSLYDAVAARLNVLLNGTKVAGYAYNSTVAPQGRQPGSYAAFAAPYDKMAEDLKEVKYSPVQAAETDTSAAQFESLAGRDVIDTREKAQAEVERLQKQWDLLDENELLRALMDKMEERHGEEFNAFFEATVRQIMIGNGMTELRINTAEVLKTLVESRPMRITEVPGFLVYELVEDNDA</sequence>
<dbReference type="KEGG" id="vg:62681203"/>
<protein>
    <submittedName>
        <fullName evidence="2">Uncharacterized protein</fullName>
    </submittedName>
</protein>
<dbReference type="EMBL" id="MT330372">
    <property type="protein sequence ID" value="QJI52283.1"/>
    <property type="molecule type" value="Genomic_DNA"/>
</dbReference>